<accession>A0A4R4VV64</accession>
<evidence type="ECO:0000256" key="1">
    <source>
        <dbReference type="SAM" id="MobiDB-lite"/>
    </source>
</evidence>
<reference evidence="2 3" key="1">
    <citation type="submission" date="2019-03" db="EMBL/GenBank/DDBJ databases">
        <title>Draft genome sequences of novel Actinobacteria.</title>
        <authorList>
            <person name="Sahin N."/>
            <person name="Ay H."/>
            <person name="Saygin H."/>
        </authorList>
    </citation>
    <scope>NUCLEOTIDE SEQUENCE [LARGE SCALE GENOMIC DNA]</scope>
    <source>
        <strain evidence="2 3">16K309</strain>
    </source>
</reference>
<dbReference type="SUPFAM" id="SSF51735">
    <property type="entry name" value="NAD(P)-binding Rossmann-fold domains"/>
    <property type="match status" value="1"/>
</dbReference>
<dbReference type="Proteomes" id="UP000295674">
    <property type="component" value="Unassembled WGS sequence"/>
</dbReference>
<dbReference type="EMBL" id="SMKS01000017">
    <property type="protein sequence ID" value="TDD06325.1"/>
    <property type="molecule type" value="Genomic_DNA"/>
</dbReference>
<evidence type="ECO:0000313" key="3">
    <source>
        <dbReference type="Proteomes" id="UP000295674"/>
    </source>
</evidence>
<comment type="caution">
    <text evidence="2">The sequence shown here is derived from an EMBL/GenBank/DDBJ whole genome shotgun (WGS) entry which is preliminary data.</text>
</comment>
<feature type="compositionally biased region" description="Basic and acidic residues" evidence="1">
    <location>
        <begin position="8"/>
        <end position="26"/>
    </location>
</feature>
<proteinExistence type="predicted"/>
<keyword evidence="3" id="KW-1185">Reference proteome</keyword>
<dbReference type="AlphaFoldDB" id="A0A4R4VV64"/>
<sequence>MISPTRSSESRRKDWPLSVGRPDRYPQKRIAAERRGIMSVLDTFRLDGKVAIVTGASSGLGAV</sequence>
<protein>
    <submittedName>
        <fullName evidence="2">Uncharacterized protein</fullName>
    </submittedName>
</protein>
<name>A0A4R4VV64_9PSEU</name>
<dbReference type="InterPro" id="IPR036291">
    <property type="entry name" value="NAD(P)-bd_dom_sf"/>
</dbReference>
<dbReference type="OrthoDB" id="9803333at2"/>
<organism evidence="2 3">
    <name type="scientific">Saccharopolyspora terrae</name>
    <dbReference type="NCBI Taxonomy" id="2530384"/>
    <lineage>
        <taxon>Bacteria</taxon>
        <taxon>Bacillati</taxon>
        <taxon>Actinomycetota</taxon>
        <taxon>Actinomycetes</taxon>
        <taxon>Pseudonocardiales</taxon>
        <taxon>Pseudonocardiaceae</taxon>
        <taxon>Saccharopolyspora</taxon>
    </lineage>
</organism>
<feature type="region of interest" description="Disordered" evidence="1">
    <location>
        <begin position="1"/>
        <end position="26"/>
    </location>
</feature>
<evidence type="ECO:0000313" key="2">
    <source>
        <dbReference type="EMBL" id="TDD06325.1"/>
    </source>
</evidence>
<gene>
    <name evidence="2" type="ORF">E1181_12510</name>
</gene>
<dbReference type="Gene3D" id="3.40.50.720">
    <property type="entry name" value="NAD(P)-binding Rossmann-like Domain"/>
    <property type="match status" value="1"/>
</dbReference>